<dbReference type="Proteomes" id="UP000694864">
    <property type="component" value="Chromosome 11"/>
</dbReference>
<organism evidence="1 2">
    <name type="scientific">Camelina sativa</name>
    <name type="common">False flax</name>
    <name type="synonym">Myagrum sativum</name>
    <dbReference type="NCBI Taxonomy" id="90675"/>
    <lineage>
        <taxon>Eukaryota</taxon>
        <taxon>Viridiplantae</taxon>
        <taxon>Streptophyta</taxon>
        <taxon>Embryophyta</taxon>
        <taxon>Tracheophyta</taxon>
        <taxon>Spermatophyta</taxon>
        <taxon>Magnoliopsida</taxon>
        <taxon>eudicotyledons</taxon>
        <taxon>Gunneridae</taxon>
        <taxon>Pentapetalae</taxon>
        <taxon>rosids</taxon>
        <taxon>malvids</taxon>
        <taxon>Brassicales</taxon>
        <taxon>Brassicaceae</taxon>
        <taxon>Camelineae</taxon>
        <taxon>Camelina</taxon>
    </lineage>
</organism>
<dbReference type="GeneID" id="109127451"/>
<evidence type="ECO:0000313" key="2">
    <source>
        <dbReference type="RefSeq" id="XP_019087682.1"/>
    </source>
</evidence>
<dbReference type="RefSeq" id="XP_019087682.1">
    <property type="nucleotide sequence ID" value="XM_019232137.1"/>
</dbReference>
<proteinExistence type="predicted"/>
<accession>A0ABM1QLP4</accession>
<protein>
    <submittedName>
        <fullName evidence="2">LOW QUALITY PROTEIN: uncharacterized protein LOC109127451</fullName>
    </submittedName>
</protein>
<name>A0ABM1QLP4_CAMSA</name>
<keyword evidence="1" id="KW-1185">Reference proteome</keyword>
<gene>
    <name evidence="2" type="primary">LOC109127451</name>
</gene>
<reference evidence="1" key="1">
    <citation type="journal article" date="2014" name="Nat. Commun.">
        <title>The emerging biofuel crop Camelina sativa retains a highly undifferentiated hexaploid genome structure.</title>
        <authorList>
            <person name="Kagale S."/>
            <person name="Koh C."/>
            <person name="Nixon J."/>
            <person name="Bollina V."/>
            <person name="Clarke W.E."/>
            <person name="Tuteja R."/>
            <person name="Spillane C."/>
            <person name="Robinson S.J."/>
            <person name="Links M.G."/>
            <person name="Clarke C."/>
            <person name="Higgins E.E."/>
            <person name="Huebert T."/>
            <person name="Sharpe A.G."/>
            <person name="Parkin I.A."/>
        </authorList>
    </citation>
    <scope>NUCLEOTIDE SEQUENCE [LARGE SCALE GENOMIC DNA]</scope>
    <source>
        <strain evidence="1">cv. DH55</strain>
    </source>
</reference>
<reference evidence="2" key="2">
    <citation type="submission" date="2025-08" db="UniProtKB">
        <authorList>
            <consortium name="RefSeq"/>
        </authorList>
    </citation>
    <scope>IDENTIFICATION</scope>
    <source>
        <tissue evidence="2">Leaf</tissue>
    </source>
</reference>
<evidence type="ECO:0000313" key="1">
    <source>
        <dbReference type="Proteomes" id="UP000694864"/>
    </source>
</evidence>
<sequence length="74" mass="8065">MVLTASTRRRTSVGFWLDREDNGVCERASMGKIGGGKSRVGNALAKRCGTHEYCVAFVCGLKSKPFVGIFVRLI</sequence>